<organism evidence="2 3">
    <name type="scientific">Rhodopseudomonas palustris</name>
    <dbReference type="NCBI Taxonomy" id="1076"/>
    <lineage>
        <taxon>Bacteria</taxon>
        <taxon>Pseudomonadati</taxon>
        <taxon>Pseudomonadota</taxon>
        <taxon>Alphaproteobacteria</taxon>
        <taxon>Hyphomicrobiales</taxon>
        <taxon>Nitrobacteraceae</taxon>
        <taxon>Rhodopseudomonas</taxon>
    </lineage>
</organism>
<dbReference type="EMBL" id="JXXE01000027">
    <property type="protein sequence ID" value="KIZ47992.1"/>
    <property type="molecule type" value="Genomic_DNA"/>
</dbReference>
<keyword evidence="1" id="KW-0812">Transmembrane</keyword>
<dbReference type="PATRIC" id="fig|1076.23.peg.3135"/>
<gene>
    <name evidence="2" type="ORF">OO17_01450</name>
</gene>
<feature type="transmembrane region" description="Helical" evidence="1">
    <location>
        <begin position="24"/>
        <end position="42"/>
    </location>
</feature>
<proteinExistence type="predicted"/>
<name>A0A0D7F8E8_RHOPL</name>
<comment type="caution">
    <text evidence="2">The sequence shown here is derived from an EMBL/GenBank/DDBJ whole genome shotgun (WGS) entry which is preliminary data.</text>
</comment>
<dbReference type="AlphaFoldDB" id="A0A0D7F8E8"/>
<accession>A0A0D7F8E8</accession>
<evidence type="ECO:0000256" key="1">
    <source>
        <dbReference type="SAM" id="Phobius"/>
    </source>
</evidence>
<keyword evidence="1" id="KW-0472">Membrane</keyword>
<dbReference type="RefSeq" id="WP_044404762.1">
    <property type="nucleotide sequence ID" value="NZ_JXXE01000027.1"/>
</dbReference>
<keyword evidence="1" id="KW-1133">Transmembrane helix</keyword>
<evidence type="ECO:0000313" key="2">
    <source>
        <dbReference type="EMBL" id="KIZ47992.1"/>
    </source>
</evidence>
<protein>
    <submittedName>
        <fullName evidence="2">Uncharacterized protein</fullName>
    </submittedName>
</protein>
<evidence type="ECO:0000313" key="3">
    <source>
        <dbReference type="Proteomes" id="UP000032515"/>
    </source>
</evidence>
<sequence length="63" mass="6691">MADENGDGTVRGFVRWAMKPPQAYVIYLIALVLVGGLSFYAGSLKPKLGAYVVPQSAVHPAAK</sequence>
<dbReference type="OrthoDB" id="8243410at2"/>
<reference evidence="2 3" key="1">
    <citation type="submission" date="2014-11" db="EMBL/GenBank/DDBJ databases">
        <title>Genomics and ecophysiology of heterotrophic nitrogen fixing bacteria isolated from estuarine surface water.</title>
        <authorList>
            <person name="Bentzon-Tilia M."/>
            <person name="Severin I."/>
            <person name="Hansen L.H."/>
            <person name="Riemann L."/>
        </authorList>
    </citation>
    <scope>NUCLEOTIDE SEQUENCE [LARGE SCALE GENOMIC DNA]</scope>
    <source>
        <strain evidence="2 3">BAL398</strain>
    </source>
</reference>
<dbReference type="Proteomes" id="UP000032515">
    <property type="component" value="Unassembled WGS sequence"/>
</dbReference>